<evidence type="ECO:0000313" key="3">
    <source>
        <dbReference type="Proteomes" id="UP001589906"/>
    </source>
</evidence>
<dbReference type="EMBL" id="JBHLSW010000001">
    <property type="protein sequence ID" value="MFC0632275.1"/>
    <property type="molecule type" value="Genomic_DNA"/>
</dbReference>
<name>A0ABV6QY37_9CAUL</name>
<organism evidence="2 3">
    <name type="scientific">Brevundimonas balnearis</name>
    <dbReference type="NCBI Taxonomy" id="1572858"/>
    <lineage>
        <taxon>Bacteria</taxon>
        <taxon>Pseudomonadati</taxon>
        <taxon>Pseudomonadota</taxon>
        <taxon>Alphaproteobacteria</taxon>
        <taxon>Caulobacterales</taxon>
        <taxon>Caulobacteraceae</taxon>
        <taxon>Brevundimonas</taxon>
    </lineage>
</organism>
<accession>A0ABV6QY37</accession>
<reference evidence="2 3" key="1">
    <citation type="submission" date="2024-09" db="EMBL/GenBank/DDBJ databases">
        <authorList>
            <person name="Sun Q."/>
            <person name="Mori K."/>
        </authorList>
    </citation>
    <scope>NUCLEOTIDE SEQUENCE [LARGE SCALE GENOMIC DNA]</scope>
    <source>
        <strain evidence="2 3">NCAIM B.02621</strain>
    </source>
</reference>
<proteinExistence type="predicted"/>
<evidence type="ECO:0000256" key="1">
    <source>
        <dbReference type="SAM" id="MobiDB-lite"/>
    </source>
</evidence>
<evidence type="ECO:0000313" key="2">
    <source>
        <dbReference type="EMBL" id="MFC0632275.1"/>
    </source>
</evidence>
<dbReference type="RefSeq" id="WP_376833074.1">
    <property type="nucleotide sequence ID" value="NZ_JBHLSW010000001.1"/>
</dbReference>
<comment type="caution">
    <text evidence="2">The sequence shown here is derived from an EMBL/GenBank/DDBJ whole genome shotgun (WGS) entry which is preliminary data.</text>
</comment>
<dbReference type="Proteomes" id="UP001589906">
    <property type="component" value="Unassembled WGS sequence"/>
</dbReference>
<gene>
    <name evidence="2" type="ORF">ACFFGE_00065</name>
</gene>
<feature type="compositionally biased region" description="Pro residues" evidence="1">
    <location>
        <begin position="23"/>
        <end position="40"/>
    </location>
</feature>
<sequence length="151" mass="15991">MRRLILLVPCLLTACDQGGDPLAPRPEPAPSPEVASPPPAKVEGLPGAGPANFVGRWAADVRWCAAPGGDGRPIEITTTRFLGYENSCDITAIAQADDAYDASLRCEAEGQVNEERVRMAVRGDVMTLTYLDRGGDPVQLNKCTTLAETPG</sequence>
<feature type="region of interest" description="Disordered" evidence="1">
    <location>
        <begin position="19"/>
        <end position="47"/>
    </location>
</feature>
<protein>
    <recommendedName>
        <fullName evidence="4">Lipoprotein</fullName>
    </recommendedName>
</protein>
<dbReference type="PROSITE" id="PS51257">
    <property type="entry name" value="PROKAR_LIPOPROTEIN"/>
    <property type="match status" value="1"/>
</dbReference>
<keyword evidence="3" id="KW-1185">Reference proteome</keyword>
<evidence type="ECO:0008006" key="4">
    <source>
        <dbReference type="Google" id="ProtNLM"/>
    </source>
</evidence>